<dbReference type="EMBL" id="JBAFSM010000047">
    <property type="protein sequence ID" value="MEG3439392.1"/>
    <property type="molecule type" value="Genomic_DNA"/>
</dbReference>
<proteinExistence type="predicted"/>
<evidence type="ECO:0000313" key="2">
    <source>
        <dbReference type="EMBL" id="MEG3439392.1"/>
    </source>
</evidence>
<reference evidence="2 3" key="1">
    <citation type="submission" date="2024-01" db="EMBL/GenBank/DDBJ databases">
        <title>Genomic insights into the taxonomy and metabolism of the cyanobacterium Pannus brasiliensis CCIBt3594.</title>
        <authorList>
            <person name="Machado M."/>
            <person name="Botero N.B."/>
            <person name="Andreote A.P.D."/>
            <person name="Feitosa A.M.T."/>
            <person name="Popin R."/>
            <person name="Sivonen K."/>
            <person name="Fiore M.F."/>
        </authorList>
    </citation>
    <scope>NUCLEOTIDE SEQUENCE [LARGE SCALE GENOMIC DNA]</scope>
    <source>
        <strain evidence="2 3">CCIBt3594</strain>
    </source>
</reference>
<dbReference type="Proteomes" id="UP001328733">
    <property type="component" value="Unassembled WGS sequence"/>
</dbReference>
<dbReference type="AlphaFoldDB" id="A0AAW9QXP2"/>
<organism evidence="2 3">
    <name type="scientific">Pannus brasiliensis CCIBt3594</name>
    <dbReference type="NCBI Taxonomy" id="1427578"/>
    <lineage>
        <taxon>Bacteria</taxon>
        <taxon>Bacillati</taxon>
        <taxon>Cyanobacteriota</taxon>
        <taxon>Cyanophyceae</taxon>
        <taxon>Oscillatoriophycideae</taxon>
        <taxon>Chroococcales</taxon>
        <taxon>Microcystaceae</taxon>
        <taxon>Pannus</taxon>
    </lineage>
</organism>
<evidence type="ECO:0000256" key="1">
    <source>
        <dbReference type="SAM" id="MobiDB-lite"/>
    </source>
</evidence>
<accession>A0AAW9QXP2</accession>
<gene>
    <name evidence="2" type="ORF">V0288_19855</name>
</gene>
<comment type="caution">
    <text evidence="2">The sequence shown here is derived from an EMBL/GenBank/DDBJ whole genome shotgun (WGS) entry which is preliminary data.</text>
</comment>
<dbReference type="RefSeq" id="WP_332866879.1">
    <property type="nucleotide sequence ID" value="NZ_JBAFSM010000047.1"/>
</dbReference>
<feature type="compositionally biased region" description="Basic and acidic residues" evidence="1">
    <location>
        <begin position="1"/>
        <end position="20"/>
    </location>
</feature>
<name>A0AAW9QXP2_9CHRO</name>
<keyword evidence="3" id="KW-1185">Reference proteome</keyword>
<protein>
    <submittedName>
        <fullName evidence="2">Uncharacterized protein</fullName>
    </submittedName>
</protein>
<feature type="region of interest" description="Disordered" evidence="1">
    <location>
        <begin position="1"/>
        <end position="54"/>
    </location>
</feature>
<evidence type="ECO:0000313" key="3">
    <source>
        <dbReference type="Proteomes" id="UP001328733"/>
    </source>
</evidence>
<sequence length="54" mass="6157">MLDKFRSRENDRTLTEDSGTRSETLSSEARSIDRQKALSAPTPELLATEFDRKV</sequence>